<dbReference type="PANTHER" id="PTHR45862">
    <property type="entry name" value="PROTEIN SGT1 HOMOLOG"/>
    <property type="match status" value="1"/>
</dbReference>
<dbReference type="EMBL" id="PKSL01000127">
    <property type="protein sequence ID" value="POW03358.1"/>
    <property type="molecule type" value="Genomic_DNA"/>
</dbReference>
<dbReference type="VEuPathDB" id="FungiDB:PSHT_08079"/>
<dbReference type="InterPro" id="IPR044563">
    <property type="entry name" value="Sgt1-like"/>
</dbReference>
<organism evidence="3 4">
    <name type="scientific">Puccinia striiformis</name>
    <dbReference type="NCBI Taxonomy" id="27350"/>
    <lineage>
        <taxon>Eukaryota</taxon>
        <taxon>Fungi</taxon>
        <taxon>Dikarya</taxon>
        <taxon>Basidiomycota</taxon>
        <taxon>Pucciniomycotina</taxon>
        <taxon>Pucciniomycetes</taxon>
        <taxon>Pucciniales</taxon>
        <taxon>Pucciniaceae</taxon>
        <taxon>Puccinia</taxon>
    </lineage>
</organism>
<evidence type="ECO:0000259" key="2">
    <source>
        <dbReference type="PROSITE" id="PS51048"/>
    </source>
</evidence>
<evidence type="ECO:0000256" key="1">
    <source>
        <dbReference type="SAM" id="MobiDB-lite"/>
    </source>
</evidence>
<dbReference type="PROSITE" id="PS51048">
    <property type="entry name" value="SGS"/>
    <property type="match status" value="1"/>
</dbReference>
<dbReference type="Proteomes" id="UP000239156">
    <property type="component" value="Unassembled WGS sequence"/>
</dbReference>
<feature type="region of interest" description="Disordered" evidence="1">
    <location>
        <begin position="15"/>
        <end position="42"/>
    </location>
</feature>
<sequence length="93" mass="10278">MNDTEVVLSVFIKNTKAEHSSTEEESGGISGSSSKNELGCACEHRQKEEEEVVKNLNYVESNGTALSTDWNDVSKKTVETRPPDSMVAKSWKK</sequence>
<dbReference type="GO" id="GO:0051087">
    <property type="term" value="F:protein-folding chaperone binding"/>
    <property type="evidence" value="ECO:0007669"/>
    <property type="project" value="InterPro"/>
</dbReference>
<feature type="region of interest" description="Disordered" evidence="1">
    <location>
        <begin position="73"/>
        <end position="93"/>
    </location>
</feature>
<evidence type="ECO:0000313" key="4">
    <source>
        <dbReference type="Proteomes" id="UP000239156"/>
    </source>
</evidence>
<dbReference type="AlphaFoldDB" id="A0A2S4V1H5"/>
<dbReference type="Pfam" id="PF05002">
    <property type="entry name" value="SGS"/>
    <property type="match status" value="1"/>
</dbReference>
<feature type="compositionally biased region" description="Basic and acidic residues" evidence="1">
    <location>
        <begin position="73"/>
        <end position="82"/>
    </location>
</feature>
<dbReference type="VEuPathDB" id="FungiDB:PSTT_11160"/>
<keyword evidence="4" id="KW-1185">Reference proteome</keyword>
<dbReference type="InterPro" id="IPR007699">
    <property type="entry name" value="SGS_dom"/>
</dbReference>
<evidence type="ECO:0000313" key="3">
    <source>
        <dbReference type="EMBL" id="POW03358.1"/>
    </source>
</evidence>
<name>A0A2S4V1H5_9BASI</name>
<comment type="caution">
    <text evidence="3">The sequence shown here is derived from an EMBL/GenBank/DDBJ whole genome shotgun (WGS) entry which is preliminary data.</text>
</comment>
<feature type="domain" description="SGS" evidence="2">
    <location>
        <begin position="1"/>
        <end position="93"/>
    </location>
</feature>
<proteinExistence type="predicted"/>
<accession>A0A2S4V1H5</accession>
<protein>
    <recommendedName>
        <fullName evidence="2">SGS domain-containing protein</fullName>
    </recommendedName>
</protein>
<gene>
    <name evidence="3" type="ORF">PSTT_11160</name>
</gene>
<reference evidence="3" key="1">
    <citation type="submission" date="2017-12" db="EMBL/GenBank/DDBJ databases">
        <title>Gene loss provides genomic basis for host adaptation in cereal stripe rust fungi.</title>
        <authorList>
            <person name="Xia C."/>
        </authorList>
    </citation>
    <scope>NUCLEOTIDE SEQUENCE [LARGE SCALE GENOMIC DNA]</scope>
    <source>
        <strain evidence="3">93-210</strain>
    </source>
</reference>